<proteinExistence type="predicted"/>
<reference evidence="2" key="1">
    <citation type="journal article" date="2019" name="Int. J. Syst. Evol. Microbiol.">
        <title>The Global Catalogue of Microorganisms (GCM) 10K type strain sequencing project: providing services to taxonomists for standard genome sequencing and annotation.</title>
        <authorList>
            <consortium name="The Broad Institute Genomics Platform"/>
            <consortium name="The Broad Institute Genome Sequencing Center for Infectious Disease"/>
            <person name="Wu L."/>
            <person name="Ma J."/>
        </authorList>
    </citation>
    <scope>NUCLEOTIDE SEQUENCE [LARGE SCALE GENOMIC DNA]</scope>
    <source>
        <strain evidence="2">CGMCC 1.15277</strain>
    </source>
</reference>
<evidence type="ECO:0008006" key="3">
    <source>
        <dbReference type="Google" id="ProtNLM"/>
    </source>
</evidence>
<keyword evidence="2" id="KW-1185">Reference proteome</keyword>
<organism evidence="1 2">
    <name type="scientific">Luteococcus sanguinis</name>
    <dbReference type="NCBI Taxonomy" id="174038"/>
    <lineage>
        <taxon>Bacteria</taxon>
        <taxon>Bacillati</taxon>
        <taxon>Actinomycetota</taxon>
        <taxon>Actinomycetes</taxon>
        <taxon>Propionibacteriales</taxon>
        <taxon>Propionibacteriaceae</taxon>
        <taxon>Luteococcus</taxon>
    </lineage>
</organism>
<name>A0ABW1X0J6_9ACTN</name>
<sequence>MKPIVRLAAPAIAIALFAGCTPSGQTAFEVNGERIGMSAVDSAAKGCEAVGQGQIQASAIKSQIARMLLVGQLARTVAAENDFEIDGAARSAAITQLEGDDLMTNADCATAISSFGDFSVAQQRLGAEQLQKEISALDVKVNPRFGQWDASKAAFTSSTGSLSSQALGNGQVFGG</sequence>
<gene>
    <name evidence="1" type="ORF">ACFP57_07745</name>
</gene>
<dbReference type="EMBL" id="JBHSUA010000015">
    <property type="protein sequence ID" value="MFC6396875.1"/>
    <property type="molecule type" value="Genomic_DNA"/>
</dbReference>
<dbReference type="PROSITE" id="PS51257">
    <property type="entry name" value="PROKAR_LIPOPROTEIN"/>
    <property type="match status" value="1"/>
</dbReference>
<dbReference type="Proteomes" id="UP001596266">
    <property type="component" value="Unassembled WGS sequence"/>
</dbReference>
<comment type="caution">
    <text evidence="1">The sequence shown here is derived from an EMBL/GenBank/DDBJ whole genome shotgun (WGS) entry which is preliminary data.</text>
</comment>
<evidence type="ECO:0000313" key="2">
    <source>
        <dbReference type="Proteomes" id="UP001596266"/>
    </source>
</evidence>
<accession>A0ABW1X0J6</accession>
<protein>
    <recommendedName>
        <fullName evidence="3">Lipoprotein</fullName>
    </recommendedName>
</protein>
<evidence type="ECO:0000313" key="1">
    <source>
        <dbReference type="EMBL" id="MFC6396875.1"/>
    </source>
</evidence>
<dbReference type="RefSeq" id="WP_343884125.1">
    <property type="nucleotide sequence ID" value="NZ_BAAAKI010000001.1"/>
</dbReference>